<name>A0A087E931_9BIFI</name>
<dbReference type="eggNOG" id="ENOG5033B4A">
    <property type="taxonomic scope" value="Bacteria"/>
</dbReference>
<dbReference type="Proteomes" id="UP000029080">
    <property type="component" value="Unassembled WGS sequence"/>
</dbReference>
<dbReference type="AlphaFoldDB" id="A0A087E931"/>
<evidence type="ECO:0000313" key="2">
    <source>
        <dbReference type="EMBL" id="KFJ04282.1"/>
    </source>
</evidence>
<dbReference type="EMBL" id="JGZU01000019">
    <property type="protein sequence ID" value="KFJ04282.1"/>
    <property type="molecule type" value="Genomic_DNA"/>
</dbReference>
<organism evidence="2 3">
    <name type="scientific">Bifidobacterium tsurumiense</name>
    <dbReference type="NCBI Taxonomy" id="356829"/>
    <lineage>
        <taxon>Bacteria</taxon>
        <taxon>Bacillati</taxon>
        <taxon>Actinomycetota</taxon>
        <taxon>Actinomycetes</taxon>
        <taxon>Bifidobacteriales</taxon>
        <taxon>Bifidobacteriaceae</taxon>
        <taxon>Bifidobacterium</taxon>
    </lineage>
</organism>
<comment type="caution">
    <text evidence="2">The sequence shown here is derived from an EMBL/GenBank/DDBJ whole genome shotgun (WGS) entry which is preliminary data.</text>
</comment>
<feature type="transmembrane region" description="Helical" evidence="1">
    <location>
        <begin position="65"/>
        <end position="83"/>
    </location>
</feature>
<dbReference type="STRING" id="356829.BITS_1379"/>
<keyword evidence="1" id="KW-0812">Transmembrane</keyword>
<evidence type="ECO:0000256" key="1">
    <source>
        <dbReference type="SAM" id="Phobius"/>
    </source>
</evidence>
<sequence length="103" mass="11360">MQLEKKGNVMDYTLNADGHRGNALDRAWEAAQTWRNAMRIPDANMRKRLEVLLENPEQGAVTAEYAVVLIAATGFAALLVVILKSDAIREVLNDLVKQALNVG</sequence>
<dbReference type="InterPro" id="IPR025338">
    <property type="entry name" value="DUF4244"/>
</dbReference>
<accession>A0A087E931</accession>
<gene>
    <name evidence="2" type="ORF">BITS_1379</name>
</gene>
<keyword evidence="1" id="KW-1133">Transmembrane helix</keyword>
<evidence type="ECO:0008006" key="4">
    <source>
        <dbReference type="Google" id="ProtNLM"/>
    </source>
</evidence>
<reference evidence="2 3" key="1">
    <citation type="submission" date="2014-03" db="EMBL/GenBank/DDBJ databases">
        <title>Genomics of Bifidobacteria.</title>
        <authorList>
            <person name="Ventura M."/>
            <person name="Milani C."/>
            <person name="Lugli G.A."/>
        </authorList>
    </citation>
    <scope>NUCLEOTIDE SEQUENCE [LARGE SCALE GENOMIC DNA]</scope>
    <source>
        <strain evidence="2 3">JCM 13495</strain>
    </source>
</reference>
<keyword evidence="3" id="KW-1185">Reference proteome</keyword>
<keyword evidence="1" id="KW-0472">Membrane</keyword>
<protein>
    <recommendedName>
        <fullName evidence="4">DUF4244 domain-containing protein</fullName>
    </recommendedName>
</protein>
<evidence type="ECO:0000313" key="3">
    <source>
        <dbReference type="Proteomes" id="UP000029080"/>
    </source>
</evidence>
<proteinExistence type="predicted"/>
<dbReference type="Pfam" id="PF14029">
    <property type="entry name" value="DUF4244"/>
    <property type="match status" value="1"/>
</dbReference>